<protein>
    <submittedName>
        <fullName evidence="2">Uncharacterized protein</fullName>
    </submittedName>
</protein>
<keyword evidence="3" id="KW-1185">Reference proteome</keyword>
<name>A0ABT5L534_9ALTE</name>
<gene>
    <name evidence="2" type="ORF">OIK42_15430</name>
</gene>
<proteinExistence type="predicted"/>
<organism evidence="2 3">
    <name type="scientific">Alteromonas gilva</name>
    <dbReference type="NCBI Taxonomy" id="2987522"/>
    <lineage>
        <taxon>Bacteria</taxon>
        <taxon>Pseudomonadati</taxon>
        <taxon>Pseudomonadota</taxon>
        <taxon>Gammaproteobacteria</taxon>
        <taxon>Alteromonadales</taxon>
        <taxon>Alteromonadaceae</taxon>
        <taxon>Alteromonas/Salinimonas group</taxon>
        <taxon>Alteromonas</taxon>
    </lineage>
</organism>
<dbReference type="RefSeq" id="WP_273641946.1">
    <property type="nucleotide sequence ID" value="NZ_JAQQXP010000002.1"/>
</dbReference>
<dbReference type="EMBL" id="JAQQXP010000002">
    <property type="protein sequence ID" value="MDC8832150.1"/>
    <property type="molecule type" value="Genomic_DNA"/>
</dbReference>
<sequence>MYKKITLRNSRTYSLIYSVPLICSLLFSLLLSANAAANPQPSHNQIFMCNSVIKSGDAACSDYDTAYIAGVADLLIGPQDNSECDQNPTDPSCGGTTPTANSVGIAVINAQSGAAEYYIATRDTLDNVSVTPTSTPSSIGEIADDIAQLDALHRLLLDELSFNEVSLGQFVNNNNENINQVAGQPSAYTNNATSAACPSAIAYRVSSSCTSLINNLIHSVHQNNSSITLLNNLQASLSFALRNVTISFDTSNFAKIPAEFEFNDGSKLVLTVTATSTGPGIAVDNDESHTADKSSFQVYFDLNGPSGISSNQSTIVSGGEARALFGNWGFCQQTSKLIGRNVDYLVTTVTNPDGSSYVSAVEVIGSTPIWGSEITCATSNPNHVN</sequence>
<accession>A0ABT5L534</accession>
<feature type="signal peptide" evidence="1">
    <location>
        <begin position="1"/>
        <end position="35"/>
    </location>
</feature>
<evidence type="ECO:0000313" key="2">
    <source>
        <dbReference type="EMBL" id="MDC8832150.1"/>
    </source>
</evidence>
<comment type="caution">
    <text evidence="2">The sequence shown here is derived from an EMBL/GenBank/DDBJ whole genome shotgun (WGS) entry which is preliminary data.</text>
</comment>
<reference evidence="2 3" key="1">
    <citation type="submission" date="2022-10" db="EMBL/GenBank/DDBJ databases">
        <title>Alteromonas sp. chi3 Genome sequencing.</title>
        <authorList>
            <person name="Park S."/>
        </authorList>
    </citation>
    <scope>NUCLEOTIDE SEQUENCE [LARGE SCALE GENOMIC DNA]</scope>
    <source>
        <strain evidence="3">chi3</strain>
    </source>
</reference>
<feature type="chain" id="PRO_5045093273" evidence="1">
    <location>
        <begin position="36"/>
        <end position="385"/>
    </location>
</feature>
<evidence type="ECO:0000313" key="3">
    <source>
        <dbReference type="Proteomes" id="UP001218788"/>
    </source>
</evidence>
<dbReference type="Proteomes" id="UP001218788">
    <property type="component" value="Unassembled WGS sequence"/>
</dbReference>
<keyword evidence="1" id="KW-0732">Signal</keyword>
<evidence type="ECO:0000256" key="1">
    <source>
        <dbReference type="SAM" id="SignalP"/>
    </source>
</evidence>